<feature type="region of interest" description="Disordered" evidence="1">
    <location>
        <begin position="26"/>
        <end position="58"/>
    </location>
</feature>
<dbReference type="InterPro" id="IPR003837">
    <property type="entry name" value="GatC"/>
</dbReference>
<dbReference type="GO" id="GO:0006450">
    <property type="term" value="P:regulation of translational fidelity"/>
    <property type="evidence" value="ECO:0007669"/>
    <property type="project" value="InterPro"/>
</dbReference>
<dbReference type="PANTHER" id="PTHR15004">
    <property type="entry name" value="GLUTAMYL-TRNA(GLN) AMIDOTRANSFERASE SUBUNIT C, MITOCHONDRIAL"/>
    <property type="match status" value="1"/>
</dbReference>
<dbReference type="OrthoDB" id="2020502at2759"/>
<protein>
    <recommendedName>
        <fullName evidence="4">Glu-AdT subunit C</fullName>
    </recommendedName>
</protein>
<feature type="compositionally biased region" description="Polar residues" evidence="1">
    <location>
        <begin position="26"/>
        <end position="35"/>
    </location>
</feature>
<dbReference type="NCBIfam" id="TIGR00135">
    <property type="entry name" value="gatC"/>
    <property type="match status" value="1"/>
</dbReference>
<reference evidence="2" key="2">
    <citation type="submission" date="2020-11" db="EMBL/GenBank/DDBJ databases">
        <authorList>
            <person name="Cecchin M."/>
            <person name="Marcolungo L."/>
            <person name="Rossato M."/>
            <person name="Girolomoni L."/>
            <person name="Cosentino E."/>
            <person name="Cuine S."/>
            <person name="Li-Beisson Y."/>
            <person name="Delledonne M."/>
            <person name="Ballottari M."/>
        </authorList>
    </citation>
    <scope>NUCLEOTIDE SEQUENCE</scope>
    <source>
        <strain evidence="2">211/11P</strain>
        <tissue evidence="2">Whole cell</tissue>
    </source>
</reference>
<feature type="compositionally biased region" description="Gly residues" evidence="1">
    <location>
        <begin position="43"/>
        <end position="53"/>
    </location>
</feature>
<dbReference type="GO" id="GO:0005739">
    <property type="term" value="C:mitochondrion"/>
    <property type="evidence" value="ECO:0007669"/>
    <property type="project" value="TreeGrafter"/>
</dbReference>
<organism evidence="2 3">
    <name type="scientific">Chlorella vulgaris</name>
    <name type="common">Green alga</name>
    <dbReference type="NCBI Taxonomy" id="3077"/>
    <lineage>
        <taxon>Eukaryota</taxon>
        <taxon>Viridiplantae</taxon>
        <taxon>Chlorophyta</taxon>
        <taxon>core chlorophytes</taxon>
        <taxon>Trebouxiophyceae</taxon>
        <taxon>Chlorellales</taxon>
        <taxon>Chlorellaceae</taxon>
        <taxon>Chlorella clade</taxon>
        <taxon>Chlorella</taxon>
    </lineage>
</organism>
<keyword evidence="3" id="KW-1185">Reference proteome</keyword>
<evidence type="ECO:0000313" key="3">
    <source>
        <dbReference type="Proteomes" id="UP001055712"/>
    </source>
</evidence>
<dbReference type="Proteomes" id="UP001055712">
    <property type="component" value="Unassembled WGS sequence"/>
</dbReference>
<evidence type="ECO:0000313" key="2">
    <source>
        <dbReference type="EMBL" id="KAI3432244.1"/>
    </source>
</evidence>
<dbReference type="PANTHER" id="PTHR15004:SF0">
    <property type="entry name" value="GLUTAMYL-TRNA(GLN) AMIDOTRANSFERASE SUBUNIT C, MITOCHONDRIAL"/>
    <property type="match status" value="1"/>
</dbReference>
<dbReference type="GO" id="GO:0070681">
    <property type="term" value="P:glutaminyl-tRNAGln biosynthesis via transamidation"/>
    <property type="evidence" value="ECO:0007669"/>
    <property type="project" value="TreeGrafter"/>
</dbReference>
<sequence>MNAAGRALALRQCLFSRSHLHAAKSRSTYGLQQPPQLCRAASSGGGGGDGGGKQELAPPDVRELARMAHIGVTDEEVAEWGPQIARVVEWFGQLNEIDVDGIPPAVRSSPIDGNMLRPDEVVRVEGQADYLLNQMPGKEGRFVRVPKIATGSDD</sequence>
<gene>
    <name evidence="2" type="ORF">D9Q98_003805</name>
</gene>
<dbReference type="GO" id="GO:0032543">
    <property type="term" value="P:mitochondrial translation"/>
    <property type="evidence" value="ECO:0007669"/>
    <property type="project" value="TreeGrafter"/>
</dbReference>
<dbReference type="Gene3D" id="1.10.20.60">
    <property type="entry name" value="Glu-tRNAGln amidotransferase C subunit, N-terminal domain"/>
    <property type="match status" value="1"/>
</dbReference>
<evidence type="ECO:0000256" key="1">
    <source>
        <dbReference type="SAM" id="MobiDB-lite"/>
    </source>
</evidence>
<dbReference type="GO" id="GO:0009507">
    <property type="term" value="C:chloroplast"/>
    <property type="evidence" value="ECO:0007669"/>
    <property type="project" value="TreeGrafter"/>
</dbReference>
<accession>A0A9D4TQU5</accession>
<dbReference type="SUPFAM" id="SSF141000">
    <property type="entry name" value="Glu-tRNAGln amidotransferase C subunit"/>
    <property type="match status" value="1"/>
</dbReference>
<dbReference type="Pfam" id="PF02686">
    <property type="entry name" value="GatC"/>
    <property type="match status" value="1"/>
</dbReference>
<dbReference type="InterPro" id="IPR036113">
    <property type="entry name" value="Asp/Glu-ADT_sf_sub_c"/>
</dbReference>
<comment type="caution">
    <text evidence="2">The sequence shown here is derived from an EMBL/GenBank/DDBJ whole genome shotgun (WGS) entry which is preliminary data.</text>
</comment>
<proteinExistence type="predicted"/>
<dbReference type="EMBL" id="SIDB01000005">
    <property type="protein sequence ID" value="KAI3432244.1"/>
    <property type="molecule type" value="Genomic_DNA"/>
</dbReference>
<dbReference type="GO" id="GO:0030956">
    <property type="term" value="C:glutamyl-tRNA(Gln) amidotransferase complex"/>
    <property type="evidence" value="ECO:0007669"/>
    <property type="project" value="TreeGrafter"/>
</dbReference>
<evidence type="ECO:0008006" key="4">
    <source>
        <dbReference type="Google" id="ProtNLM"/>
    </source>
</evidence>
<name>A0A9D4TQU5_CHLVU</name>
<reference evidence="2" key="1">
    <citation type="journal article" date="2019" name="Plant J.">
        <title>Chlorella vulgaris genome assembly and annotation reveals the molecular basis for metabolic acclimation to high light conditions.</title>
        <authorList>
            <person name="Cecchin M."/>
            <person name="Marcolungo L."/>
            <person name="Rossato M."/>
            <person name="Girolomoni L."/>
            <person name="Cosentino E."/>
            <person name="Cuine S."/>
            <person name="Li-Beisson Y."/>
            <person name="Delledonne M."/>
            <person name="Ballottari M."/>
        </authorList>
    </citation>
    <scope>NUCLEOTIDE SEQUENCE</scope>
    <source>
        <strain evidence="2">211/11P</strain>
    </source>
</reference>
<dbReference type="AlphaFoldDB" id="A0A9D4TQU5"/>